<dbReference type="PANTHER" id="PTHR42826">
    <property type="entry name" value="DICARBOXYLATE TRANSPORTER 2.1, CHLOROPLASTIC"/>
    <property type="match status" value="1"/>
</dbReference>
<evidence type="ECO:0000256" key="6">
    <source>
        <dbReference type="SAM" id="MobiDB-lite"/>
    </source>
</evidence>
<comment type="caution">
    <text evidence="8">The sequence shown here is derived from an EMBL/GenBank/DDBJ whole genome shotgun (WGS) entry which is preliminary data.</text>
</comment>
<evidence type="ECO:0000313" key="9">
    <source>
        <dbReference type="Proteomes" id="UP001072034"/>
    </source>
</evidence>
<feature type="transmembrane region" description="Helical" evidence="7">
    <location>
        <begin position="347"/>
        <end position="366"/>
    </location>
</feature>
<organism evidence="8 9">
    <name type="scientific">Actinomyces israelii</name>
    <dbReference type="NCBI Taxonomy" id="1659"/>
    <lineage>
        <taxon>Bacteria</taxon>
        <taxon>Bacillati</taxon>
        <taxon>Actinomycetota</taxon>
        <taxon>Actinomycetes</taxon>
        <taxon>Actinomycetales</taxon>
        <taxon>Actinomycetaceae</taxon>
        <taxon>Actinomyces</taxon>
    </lineage>
</organism>
<evidence type="ECO:0000256" key="1">
    <source>
        <dbReference type="ARBA" id="ARBA00004141"/>
    </source>
</evidence>
<feature type="compositionally biased region" description="Low complexity" evidence="6">
    <location>
        <begin position="51"/>
        <end position="61"/>
    </location>
</feature>
<name>A0ABT4I9W0_9ACTO</name>
<feature type="compositionally biased region" description="Low complexity" evidence="6">
    <location>
        <begin position="13"/>
        <end position="33"/>
    </location>
</feature>
<evidence type="ECO:0000256" key="7">
    <source>
        <dbReference type="SAM" id="Phobius"/>
    </source>
</evidence>
<feature type="transmembrane region" description="Helical" evidence="7">
    <location>
        <begin position="372"/>
        <end position="391"/>
    </location>
</feature>
<reference evidence="8" key="1">
    <citation type="submission" date="2022-10" db="EMBL/GenBank/DDBJ databases">
        <title>Genome sequence of Actinomyces israelii ATCC 10048.</title>
        <authorList>
            <person name="Watt R.M."/>
            <person name="Tong W.M."/>
        </authorList>
    </citation>
    <scope>NUCLEOTIDE SEQUENCE</scope>
    <source>
        <strain evidence="8">ATCC 10048</strain>
    </source>
</reference>
<protein>
    <submittedName>
        <fullName evidence="8">DASS family sodium-coupled anion symporter</fullName>
    </submittedName>
</protein>
<comment type="subcellular location">
    <subcellularLocation>
        <location evidence="1">Membrane</location>
        <topology evidence="1">Multi-pass membrane protein</topology>
    </subcellularLocation>
</comment>
<dbReference type="InterPro" id="IPR001898">
    <property type="entry name" value="SLC13A/DASS"/>
</dbReference>
<dbReference type="InterPro" id="IPR030676">
    <property type="entry name" value="CitT-rel"/>
</dbReference>
<dbReference type="Proteomes" id="UP001072034">
    <property type="component" value="Unassembled WGS sequence"/>
</dbReference>
<feature type="transmembrane region" description="Helical" evidence="7">
    <location>
        <begin position="433"/>
        <end position="457"/>
    </location>
</feature>
<dbReference type="Pfam" id="PF00939">
    <property type="entry name" value="Na_sulph_symp"/>
    <property type="match status" value="1"/>
</dbReference>
<keyword evidence="9" id="KW-1185">Reference proteome</keyword>
<dbReference type="EMBL" id="JAPTMY010000024">
    <property type="protein sequence ID" value="MCZ0858534.1"/>
    <property type="molecule type" value="Genomic_DNA"/>
</dbReference>
<evidence type="ECO:0000256" key="2">
    <source>
        <dbReference type="ARBA" id="ARBA00007349"/>
    </source>
</evidence>
<feature type="transmembrane region" description="Helical" evidence="7">
    <location>
        <begin position="253"/>
        <end position="277"/>
    </location>
</feature>
<evidence type="ECO:0000313" key="8">
    <source>
        <dbReference type="EMBL" id="MCZ0858534.1"/>
    </source>
</evidence>
<feature type="transmembrane region" description="Helical" evidence="7">
    <location>
        <begin position="82"/>
        <end position="100"/>
    </location>
</feature>
<accession>A0ABT4I9W0</accession>
<feature type="transmembrane region" description="Helical" evidence="7">
    <location>
        <begin position="469"/>
        <end position="502"/>
    </location>
</feature>
<feature type="transmembrane region" description="Helical" evidence="7">
    <location>
        <begin position="403"/>
        <end position="427"/>
    </location>
</feature>
<keyword evidence="5 7" id="KW-0472">Membrane</keyword>
<proteinExistence type="inferred from homology"/>
<sequence>MNADAHPASPSVPDAGAAQASATQASAADRPAAISIDARAPRPGGGPGPAPAGRASTAQTSQPPPAPSGPERPGLGRETRPWALAACLAVGALVWFVPVPGGLEPSAWHLFAIFLATIVGIIAKAAPMGALSIIAMALCAATGVLAPGGSSADRVSATLSGFSNSTIWLIVSAFFAARTVISSGLGERLAYLFVRVFGRSSLGLAYGLGLADLVTSPAIPSNTARSGYVYPVMMSVARAFGSEPDRPQTHRRLGSYLALTTYNLNLAVSVIFFTGAAPNAMSSRLAAAAGVEVDWPGWLLAAVVPGLLGVVAVPLVTYVLHRPEIRRTPDASVMAARELRRLGRVTAHEWVTLGVFLIMIVLWAIGESFMSATAVALLGLGALLLTGALTWEQMKAERSAWDTLTWFAALVMMGTYLNKLSFIGWLGDSTGSMMGGLGTVAAFAALTGVYALTHYLFASGTAHTASMFAVFLGVGLALGLPGVPLTVFLGAIPTLMGCLTHYGNGPAPLYFGSGFVELGTWWRTGLALGAVHLAIWLVVGPLWWSIIGVW</sequence>
<comment type="similarity">
    <text evidence="2">Belongs to the SLC13A/DASS transporter (TC 2.A.47) family. DIT1 subfamily.</text>
</comment>
<feature type="region of interest" description="Disordered" evidence="6">
    <location>
        <begin position="1"/>
        <end position="77"/>
    </location>
</feature>
<evidence type="ECO:0000256" key="5">
    <source>
        <dbReference type="ARBA" id="ARBA00023136"/>
    </source>
</evidence>
<gene>
    <name evidence="8" type="ORF">OHJ16_10815</name>
</gene>
<feature type="transmembrane region" description="Helical" evidence="7">
    <location>
        <begin position="297"/>
        <end position="320"/>
    </location>
</feature>
<feature type="transmembrane region" description="Helical" evidence="7">
    <location>
        <begin position="522"/>
        <end position="544"/>
    </location>
</feature>
<dbReference type="NCBIfam" id="TIGR00785">
    <property type="entry name" value="dass"/>
    <property type="match status" value="1"/>
</dbReference>
<dbReference type="RefSeq" id="WP_268917905.1">
    <property type="nucleotide sequence ID" value="NZ_JAPTMY010000024.1"/>
</dbReference>
<evidence type="ECO:0000256" key="4">
    <source>
        <dbReference type="ARBA" id="ARBA00022989"/>
    </source>
</evidence>
<feature type="transmembrane region" description="Helical" evidence="7">
    <location>
        <begin position="106"/>
        <end position="123"/>
    </location>
</feature>
<keyword evidence="3 7" id="KW-0812">Transmembrane</keyword>
<keyword evidence="4 7" id="KW-1133">Transmembrane helix</keyword>
<evidence type="ECO:0000256" key="3">
    <source>
        <dbReference type="ARBA" id="ARBA00022692"/>
    </source>
</evidence>
<feature type="transmembrane region" description="Helical" evidence="7">
    <location>
        <begin position="130"/>
        <end position="149"/>
    </location>
</feature>